<name>A0A2U8HCC8_9RHOB</name>
<gene>
    <name evidence="1" type="ORF">CEW88_02680</name>
</gene>
<dbReference type="EMBL" id="CP022189">
    <property type="protein sequence ID" value="AWI82666.1"/>
    <property type="molecule type" value="Genomic_DNA"/>
</dbReference>
<protein>
    <submittedName>
        <fullName evidence="1">Uncharacterized protein</fullName>
    </submittedName>
</protein>
<reference evidence="1 2" key="1">
    <citation type="submission" date="2017-06" db="EMBL/GenBank/DDBJ databases">
        <title>Yangia sp. YSBP01 complete genome sequence.</title>
        <authorList>
            <person name="Woo J.-H."/>
            <person name="Kim H.-S."/>
        </authorList>
    </citation>
    <scope>NUCLEOTIDE SEQUENCE [LARGE SCALE GENOMIC DNA]</scope>
    <source>
        <strain evidence="1 2">YSBP01</strain>
    </source>
</reference>
<evidence type="ECO:0000313" key="1">
    <source>
        <dbReference type="EMBL" id="AWI82666.1"/>
    </source>
</evidence>
<dbReference type="AlphaFoldDB" id="A0A2U8HCC8"/>
<dbReference type="RefSeq" id="WP_108964562.1">
    <property type="nucleotide sequence ID" value="NZ_CP022189.1"/>
</dbReference>
<dbReference type="KEGG" id="ypac:CEW88_02680"/>
<evidence type="ECO:0000313" key="2">
    <source>
        <dbReference type="Proteomes" id="UP000244915"/>
    </source>
</evidence>
<dbReference type="OrthoDB" id="23692at2"/>
<organism evidence="1 2">
    <name type="scientific">Alloyangia pacifica</name>
    <dbReference type="NCBI Taxonomy" id="311180"/>
    <lineage>
        <taxon>Bacteria</taxon>
        <taxon>Pseudomonadati</taxon>
        <taxon>Pseudomonadota</taxon>
        <taxon>Alphaproteobacteria</taxon>
        <taxon>Rhodobacterales</taxon>
        <taxon>Roseobacteraceae</taxon>
        <taxon>Alloyangia</taxon>
    </lineage>
</organism>
<proteinExistence type="predicted"/>
<accession>A0A2U8HCC8</accession>
<dbReference type="Proteomes" id="UP000244915">
    <property type="component" value="Chromosome 1"/>
</dbReference>
<sequence>MTALRPYTRFGFDILEIGRQVIRGIDRAPDEAVLLRVTAAESIETRTKSELTTAAEDTCLDGYDQAGPMVLSGTLG</sequence>